<name>A0A1R1Y8M4_9FUNG</name>
<dbReference type="AlphaFoldDB" id="A0A1R1Y8M4"/>
<feature type="signal peptide" evidence="1">
    <location>
        <begin position="1"/>
        <end position="19"/>
    </location>
</feature>
<evidence type="ECO:0000313" key="2">
    <source>
        <dbReference type="EMBL" id="OMJ23210.1"/>
    </source>
</evidence>
<feature type="chain" id="PRO_5012955210" evidence="1">
    <location>
        <begin position="20"/>
        <end position="72"/>
    </location>
</feature>
<feature type="non-terminal residue" evidence="2">
    <location>
        <position position="72"/>
    </location>
</feature>
<protein>
    <submittedName>
        <fullName evidence="2">Uncharacterized protein</fullName>
    </submittedName>
</protein>
<reference evidence="3" key="1">
    <citation type="submission" date="2017-01" db="EMBL/GenBank/DDBJ databases">
        <authorList>
            <person name="Wang Y."/>
            <person name="White M."/>
            <person name="Kvist S."/>
            <person name="Moncalvo J.-M."/>
        </authorList>
    </citation>
    <scope>NUCLEOTIDE SEQUENCE [LARGE SCALE GENOMIC DNA]</scope>
    <source>
        <strain evidence="3">ID-206-W2</strain>
    </source>
</reference>
<sequence>MKFTSLYCIVALLVSQSFAARKNNRAGRNRNGRKNVDTYTTITRTITRYISSRTNNAPLALRPTPVQNFGNT</sequence>
<evidence type="ECO:0000313" key="3">
    <source>
        <dbReference type="Proteomes" id="UP000187429"/>
    </source>
</evidence>
<gene>
    <name evidence="2" type="ORF">AYI69_g5070</name>
</gene>
<keyword evidence="1" id="KW-0732">Signal</keyword>
<keyword evidence="3" id="KW-1185">Reference proteome</keyword>
<accession>A0A1R1Y8M4</accession>
<comment type="caution">
    <text evidence="2">The sequence shown here is derived from an EMBL/GenBank/DDBJ whole genome shotgun (WGS) entry which is preliminary data.</text>
</comment>
<evidence type="ECO:0000256" key="1">
    <source>
        <dbReference type="SAM" id="SignalP"/>
    </source>
</evidence>
<proteinExistence type="predicted"/>
<dbReference type="Proteomes" id="UP000187429">
    <property type="component" value="Unassembled WGS sequence"/>
</dbReference>
<organism evidence="2 3">
    <name type="scientific">Smittium culicis</name>
    <dbReference type="NCBI Taxonomy" id="133412"/>
    <lineage>
        <taxon>Eukaryota</taxon>
        <taxon>Fungi</taxon>
        <taxon>Fungi incertae sedis</taxon>
        <taxon>Zoopagomycota</taxon>
        <taxon>Kickxellomycotina</taxon>
        <taxon>Harpellomycetes</taxon>
        <taxon>Harpellales</taxon>
        <taxon>Legeriomycetaceae</taxon>
        <taxon>Smittium</taxon>
    </lineage>
</organism>
<dbReference type="EMBL" id="LSSM01002076">
    <property type="protein sequence ID" value="OMJ23210.1"/>
    <property type="molecule type" value="Genomic_DNA"/>
</dbReference>